<dbReference type="EMBL" id="JXSU01000007">
    <property type="protein sequence ID" value="KIS25030.1"/>
    <property type="molecule type" value="Genomic_DNA"/>
</dbReference>
<dbReference type="PATRIC" id="fig|1379739.3.peg.3053"/>
<dbReference type="AlphaFoldDB" id="A0A0D1BXD9"/>
<gene>
    <name evidence="1" type="ORF">N495_13330</name>
</gene>
<organism evidence="1 2">
    <name type="scientific">Clostridium botulinum B2 450</name>
    <dbReference type="NCBI Taxonomy" id="1379739"/>
    <lineage>
        <taxon>Bacteria</taxon>
        <taxon>Bacillati</taxon>
        <taxon>Bacillota</taxon>
        <taxon>Clostridia</taxon>
        <taxon>Eubacteriales</taxon>
        <taxon>Clostridiaceae</taxon>
        <taxon>Clostridium</taxon>
    </lineage>
</organism>
<protein>
    <submittedName>
        <fullName evidence="1">Uncharacterized protein</fullName>
    </submittedName>
</protein>
<sequence length="59" mass="6753">MKHSNSAHSHTRVVVDWDQTGLIANGKSFELTEKGYFAKKKTKVDINWLPLLQVNTLKQ</sequence>
<comment type="caution">
    <text evidence="1">The sequence shown here is derived from an EMBL/GenBank/DDBJ whole genome shotgun (WGS) entry which is preliminary data.</text>
</comment>
<evidence type="ECO:0000313" key="2">
    <source>
        <dbReference type="Proteomes" id="UP000032250"/>
    </source>
</evidence>
<proteinExistence type="predicted"/>
<evidence type="ECO:0000313" key="1">
    <source>
        <dbReference type="EMBL" id="KIS25030.1"/>
    </source>
</evidence>
<name>A0A0D1BXD9_CLOBO</name>
<reference evidence="1 2" key="1">
    <citation type="submission" date="2014-06" db="EMBL/GenBank/DDBJ databases">
        <title>Genome characterization of distinct group I Clostridium botulinum lineages.</title>
        <authorList>
            <person name="Giordani F."/>
            <person name="Anselmo A."/>
            <person name="Fillo S."/>
            <person name="Palozzi A.M."/>
            <person name="Fortunato A."/>
            <person name="Gentile B."/>
            <person name="Ciammaruconi A."/>
            <person name="Anniballi F."/>
            <person name="De Medici D."/>
            <person name="Lista F."/>
        </authorList>
    </citation>
    <scope>NUCLEOTIDE SEQUENCE [LARGE SCALE GENOMIC DNA]</scope>
    <source>
        <strain evidence="1 2">B2 450</strain>
    </source>
</reference>
<dbReference type="Proteomes" id="UP000032250">
    <property type="component" value="Unassembled WGS sequence"/>
</dbReference>
<accession>A0A0D1BXD9</accession>
<dbReference type="HOGENOM" id="CLU_3005973_0_0_9"/>